<accession>A0A4R2LAE1</accession>
<organism evidence="2 3">
    <name type="scientific">Frisingicoccus caecimuris</name>
    <dbReference type="NCBI Taxonomy" id="1796636"/>
    <lineage>
        <taxon>Bacteria</taxon>
        <taxon>Bacillati</taxon>
        <taxon>Bacillota</taxon>
        <taxon>Clostridia</taxon>
        <taxon>Lachnospirales</taxon>
        <taxon>Lachnospiraceae</taxon>
        <taxon>Frisingicoccus</taxon>
    </lineage>
</organism>
<keyword evidence="1" id="KW-0472">Membrane</keyword>
<keyword evidence="1" id="KW-1133">Transmembrane helix</keyword>
<reference evidence="2 3" key="1">
    <citation type="submission" date="2019-03" db="EMBL/GenBank/DDBJ databases">
        <title>Genomic Encyclopedia of Type Strains, Phase IV (KMG-IV): sequencing the most valuable type-strain genomes for metagenomic binning, comparative biology and taxonomic classification.</title>
        <authorList>
            <person name="Goeker M."/>
        </authorList>
    </citation>
    <scope>NUCLEOTIDE SEQUENCE [LARGE SCALE GENOMIC DNA]</scope>
    <source>
        <strain evidence="2 3">DSM 28559</strain>
    </source>
</reference>
<sequence length="194" mass="20558">MLIIGIAVGLLTGKSAEVSTALVESAKTGVNHAIGMAGVVAMWSGIMRLAEAEGLLDILTRKMEGLIHFLFPHIPEGHPAEKYISLNFAANVLGLGWAATPAGISAMEALEQLEDERRVKRHPLAMEAGTASREMCTFLVINVSSLQLIPMTIIAYRSQFGAAVPTEIVLPGILATAASTVAGIIFVKIMGRRP</sequence>
<feature type="transmembrane region" description="Helical" evidence="1">
    <location>
        <begin position="136"/>
        <end position="156"/>
    </location>
</feature>
<comment type="caution">
    <text evidence="2">The sequence shown here is derived from an EMBL/GenBank/DDBJ whole genome shotgun (WGS) entry which is preliminary data.</text>
</comment>
<dbReference type="EMBL" id="SLXA01000004">
    <property type="protein sequence ID" value="TCO84959.1"/>
    <property type="molecule type" value="Genomic_DNA"/>
</dbReference>
<dbReference type="AlphaFoldDB" id="A0A4R2LAE1"/>
<evidence type="ECO:0000313" key="2">
    <source>
        <dbReference type="EMBL" id="TCO84959.1"/>
    </source>
</evidence>
<name>A0A4R2LAE1_9FIRM</name>
<proteinExistence type="predicted"/>
<keyword evidence="3" id="KW-1185">Reference proteome</keyword>
<keyword evidence="1" id="KW-0812">Transmembrane</keyword>
<protein>
    <submittedName>
        <fullName evidence="2">Spore maturation protein A</fullName>
    </submittedName>
</protein>
<evidence type="ECO:0000313" key="3">
    <source>
        <dbReference type="Proteomes" id="UP000295711"/>
    </source>
</evidence>
<gene>
    <name evidence="2" type="ORF">EV212_1047</name>
</gene>
<evidence type="ECO:0000256" key="1">
    <source>
        <dbReference type="SAM" id="Phobius"/>
    </source>
</evidence>
<dbReference type="Proteomes" id="UP000295711">
    <property type="component" value="Unassembled WGS sequence"/>
</dbReference>
<feature type="transmembrane region" description="Helical" evidence="1">
    <location>
        <begin position="168"/>
        <end position="187"/>
    </location>
</feature>